<accession>A0A1K1LE37</accession>
<keyword evidence="4" id="KW-1185">Reference proteome</keyword>
<dbReference type="OrthoDB" id="5417790at2"/>
<evidence type="ECO:0000256" key="1">
    <source>
        <dbReference type="ARBA" id="ARBA00000085"/>
    </source>
</evidence>
<organism evidence="3 4">
    <name type="scientific">Desulfovibrio piger</name>
    <dbReference type="NCBI Taxonomy" id="901"/>
    <lineage>
        <taxon>Bacteria</taxon>
        <taxon>Pseudomonadati</taxon>
        <taxon>Thermodesulfobacteriota</taxon>
        <taxon>Desulfovibrionia</taxon>
        <taxon>Desulfovibrionales</taxon>
        <taxon>Desulfovibrionaceae</taxon>
        <taxon>Desulfovibrio</taxon>
    </lineage>
</organism>
<name>A0A1K1LE37_9BACT</name>
<evidence type="ECO:0000256" key="2">
    <source>
        <dbReference type="ARBA" id="ARBA00012438"/>
    </source>
</evidence>
<protein>
    <recommendedName>
        <fullName evidence="2">histidine kinase</fullName>
        <ecNumber evidence="2">2.7.13.3</ecNumber>
    </recommendedName>
</protein>
<dbReference type="Proteomes" id="UP000186323">
    <property type="component" value="Chromosome I"/>
</dbReference>
<dbReference type="GO" id="GO:0000155">
    <property type="term" value="F:phosphorelay sensor kinase activity"/>
    <property type="evidence" value="ECO:0007669"/>
    <property type="project" value="InterPro"/>
</dbReference>
<dbReference type="EMBL" id="LT630450">
    <property type="protein sequence ID" value="SFV72996.1"/>
    <property type="molecule type" value="Genomic_DNA"/>
</dbReference>
<evidence type="ECO:0000313" key="4">
    <source>
        <dbReference type="Proteomes" id="UP000186323"/>
    </source>
</evidence>
<dbReference type="EC" id="2.7.13.3" evidence="2"/>
<dbReference type="InterPro" id="IPR003661">
    <property type="entry name" value="HisK_dim/P_dom"/>
</dbReference>
<dbReference type="KEGG" id="dpg:DESPIGER_1144"/>
<evidence type="ECO:0000313" key="3">
    <source>
        <dbReference type="EMBL" id="SFV72996.1"/>
    </source>
</evidence>
<reference evidence="4" key="1">
    <citation type="submission" date="2016-10" db="EMBL/GenBank/DDBJ databases">
        <authorList>
            <person name="Wegmann U."/>
        </authorList>
    </citation>
    <scope>NUCLEOTIDE SEQUENCE [LARGE SCALE GENOMIC DNA]</scope>
</reference>
<dbReference type="RefSeq" id="WP_072334181.1">
    <property type="nucleotide sequence ID" value="NZ_CALJDE010000008.1"/>
</dbReference>
<dbReference type="CDD" id="cd00082">
    <property type="entry name" value="HisKA"/>
    <property type="match status" value="1"/>
</dbReference>
<comment type="catalytic activity">
    <reaction evidence="1">
        <text>ATP + protein L-histidine = ADP + protein N-phospho-L-histidine.</text>
        <dbReference type="EC" id="2.7.13.3"/>
    </reaction>
</comment>
<dbReference type="AlphaFoldDB" id="A0A1K1LE37"/>
<gene>
    <name evidence="3" type="ORF">DESPIGER_1144</name>
</gene>
<sequence length="218" mass="23414">MTDSQCMGRLLASATHDMRNVLAVIRESAGLAQDMVQLAAGPDKPADPRVIKALKEAQQQILRGAALAECMEYLAQISHSENENAPCDLVRVAGTFCLMAARRARAVQMVLESAGSEEPVWSAVPALAVLRALLDIFDLCASVGGQVKLRFSAGRQNKVEGIIIEVCDGANRDMALAALTGSPLLNARPRPGWQALLMPWRDPAQRFFLSISACGSED</sequence>
<proteinExistence type="predicted"/>